<dbReference type="PANTHER" id="PTHR33480:SF1">
    <property type="entry name" value="TYR RECOMBINASE DOMAIN-CONTAINING PROTEIN"/>
    <property type="match status" value="1"/>
</dbReference>
<organism evidence="1 2">
    <name type="scientific">Rhamnusium bicolor</name>
    <dbReference type="NCBI Taxonomy" id="1586634"/>
    <lineage>
        <taxon>Eukaryota</taxon>
        <taxon>Metazoa</taxon>
        <taxon>Ecdysozoa</taxon>
        <taxon>Arthropoda</taxon>
        <taxon>Hexapoda</taxon>
        <taxon>Insecta</taxon>
        <taxon>Pterygota</taxon>
        <taxon>Neoptera</taxon>
        <taxon>Endopterygota</taxon>
        <taxon>Coleoptera</taxon>
        <taxon>Polyphaga</taxon>
        <taxon>Cucujiformia</taxon>
        <taxon>Chrysomeloidea</taxon>
        <taxon>Cerambycidae</taxon>
        <taxon>Lepturinae</taxon>
        <taxon>Rhagiini</taxon>
        <taxon>Rhamnusium</taxon>
    </lineage>
</organism>
<dbReference type="AlphaFoldDB" id="A0AAV8ZKK2"/>
<dbReference type="PANTHER" id="PTHR33480">
    <property type="entry name" value="SET DOMAIN-CONTAINING PROTEIN-RELATED"/>
    <property type="match status" value="1"/>
</dbReference>
<reference evidence="1" key="1">
    <citation type="journal article" date="2023" name="Insect Mol. Biol.">
        <title>Genome sequencing provides insights into the evolution of gene families encoding plant cell wall-degrading enzymes in longhorned beetles.</title>
        <authorList>
            <person name="Shin N.R."/>
            <person name="Okamura Y."/>
            <person name="Kirsch R."/>
            <person name="Pauchet Y."/>
        </authorList>
    </citation>
    <scope>NUCLEOTIDE SEQUENCE</scope>
    <source>
        <strain evidence="1">RBIC_L_NR</strain>
    </source>
</reference>
<protein>
    <submittedName>
        <fullName evidence="1">Uncharacterized protein</fullName>
    </submittedName>
</protein>
<proteinExistence type="predicted"/>
<gene>
    <name evidence="1" type="ORF">NQ314_005220</name>
</gene>
<dbReference type="EMBL" id="JANEYF010001455">
    <property type="protein sequence ID" value="KAJ8964008.1"/>
    <property type="molecule type" value="Genomic_DNA"/>
</dbReference>
<sequence>MSKNVNDYRILIETTLVLTILHNRKRVGDVQYLDLNSYKEQIETSTNSTSQTEFTMSLSENEKLLTQNYTRIRAIGKGSKPVTILIPRNLQKHFILYKLRIDSA</sequence>
<comment type="caution">
    <text evidence="1">The sequence shown here is derived from an EMBL/GenBank/DDBJ whole genome shotgun (WGS) entry which is preliminary data.</text>
</comment>
<dbReference type="Proteomes" id="UP001162156">
    <property type="component" value="Unassembled WGS sequence"/>
</dbReference>
<name>A0AAV8ZKK2_9CUCU</name>
<accession>A0AAV8ZKK2</accession>
<evidence type="ECO:0000313" key="1">
    <source>
        <dbReference type="EMBL" id="KAJ8964008.1"/>
    </source>
</evidence>
<keyword evidence="2" id="KW-1185">Reference proteome</keyword>
<evidence type="ECO:0000313" key="2">
    <source>
        <dbReference type="Proteomes" id="UP001162156"/>
    </source>
</evidence>